<dbReference type="PROSITE" id="PS50014">
    <property type="entry name" value="BROMODOMAIN_2"/>
    <property type="match status" value="2"/>
</dbReference>
<feature type="compositionally biased region" description="Basic and acidic residues" evidence="3">
    <location>
        <begin position="880"/>
        <end position="900"/>
    </location>
</feature>
<feature type="region of interest" description="Disordered" evidence="3">
    <location>
        <begin position="170"/>
        <end position="256"/>
    </location>
</feature>
<feature type="domain" description="Bromo" evidence="4">
    <location>
        <begin position="565"/>
        <end position="637"/>
    </location>
</feature>
<feature type="compositionally biased region" description="Basic and acidic residues" evidence="3">
    <location>
        <begin position="298"/>
        <end position="312"/>
    </location>
</feature>
<feature type="region of interest" description="Disordered" evidence="3">
    <location>
        <begin position="268"/>
        <end position="341"/>
    </location>
</feature>
<dbReference type="STRING" id="87229.A0A4Z1KQ42"/>
<dbReference type="SUPFAM" id="SSF47370">
    <property type="entry name" value="Bromodomain"/>
    <property type="match status" value="2"/>
</dbReference>
<dbReference type="GO" id="GO:0005634">
    <property type="term" value="C:nucleus"/>
    <property type="evidence" value="ECO:0007669"/>
    <property type="project" value="TreeGrafter"/>
</dbReference>
<sequence>MAVMTTQHSEDVALEQKAIPVPSSDTMALDLNINGSSTRDDTRTEEQQTTSDFELKNFPAPEVTNSESAEIASTLKYDGDSNVESHAMNSSIPQSTLAESHAQDSPESQNVSQIQDSNTTVSDEPPKATEEPDRTVSDLPTPADSVPEAANDNLASTPFVPIVAAFASDIPDEVSPRTQVPEITRQLSLPASENKAESLTFERETSAPAQETKDESVDGMNLSFDAPRPDLPPSSPNNAPPSVDMDLSPKPEQATANSTQEFAAANLGTSDVDMTDAPAQPQVTKVAREREDDGDEEPSAKRTKTEESEEPRIPSYVGTPAPAQNGVTTNGVSSSNGDVSRPITQHETKEIIKIIKNVIKTAAGKNFRVPVAILWPGFADAYAQKVKNEVDLSTMEKKIKSGEYPSIQAIKDDAVLLYENAIAFNGLDNPITAAAHDVKTSIITKLGSLPPEPPAHVAKAQVKKPKRPTPSLDTAARTPTARRPSRGSTGAAVPMSAPAPTFALDPVTSTPLIRRDSTKDGRPKREIHPPKNKDLPYSSARPKSKKYSVELKWCEETLNELKKPKYLAFSNAFMEPVDPVALQIPNYFTVIKSPMDISTVSEKLQNGAYTRAKEFEQDVKLIFHNCYKFNPEGNPVRVMGQQFEEVFNGLLARKDRWIADHQPVAVTPDRDEESEEEEESEDEPEPVQEALQGAATARLLFEQAKLIDMLSKPESPDAIALQRKILTFIQETVEKEKAAAIAKKPSKKSKPSKPSKKVTTTKKSTTGPPKKSGGVRKERSLGVIEKEVISQGIGQLPDHITAEIMELVKEAHPEMVVEEDGTIEMEIESLQVHLLWKIYDSVAIHSPETVVNVKAQYQDKKEEPRAMTKPLPKKKNKPMTKTEQERKIALLREKVQDFKKGPGSASQEPIESVEQHTQDESSGDESSDSEEE</sequence>
<feature type="region of interest" description="Disordered" evidence="3">
    <location>
        <begin position="739"/>
        <end position="778"/>
    </location>
</feature>
<feature type="region of interest" description="Disordered" evidence="3">
    <location>
        <begin position="856"/>
        <end position="932"/>
    </location>
</feature>
<feature type="compositionally biased region" description="Basic and acidic residues" evidence="3">
    <location>
        <begin position="513"/>
        <end position="534"/>
    </location>
</feature>
<name>A0A4Z1KQ42_9HELO</name>
<feature type="domain" description="NET" evidence="5">
    <location>
        <begin position="771"/>
        <end position="853"/>
    </location>
</feature>
<feature type="compositionally biased region" description="Low complexity" evidence="3">
    <location>
        <begin position="761"/>
        <end position="772"/>
    </location>
</feature>
<comment type="caution">
    <text evidence="6">The sequence shown here is derived from an EMBL/GenBank/DDBJ whole genome shotgun (WGS) entry which is preliminary data.</text>
</comment>
<feature type="compositionally biased region" description="Basic and acidic residues" evidence="3">
    <location>
        <begin position="194"/>
        <end position="216"/>
    </location>
</feature>
<evidence type="ECO:0000256" key="3">
    <source>
        <dbReference type="SAM" id="MobiDB-lite"/>
    </source>
</evidence>
<feature type="region of interest" description="Disordered" evidence="3">
    <location>
        <begin position="1"/>
        <end position="155"/>
    </location>
</feature>
<dbReference type="GO" id="GO:0006355">
    <property type="term" value="P:regulation of DNA-templated transcription"/>
    <property type="evidence" value="ECO:0007669"/>
    <property type="project" value="TreeGrafter"/>
</dbReference>
<feature type="compositionally biased region" description="Polar residues" evidence="3">
    <location>
        <begin position="82"/>
        <end position="122"/>
    </location>
</feature>
<dbReference type="Gene3D" id="1.20.1270.220">
    <property type="match status" value="1"/>
</dbReference>
<dbReference type="InterPro" id="IPR018359">
    <property type="entry name" value="Bromodomain_CS"/>
</dbReference>
<dbReference type="Gene3D" id="1.20.920.10">
    <property type="entry name" value="Bromodomain-like"/>
    <property type="match status" value="2"/>
</dbReference>
<keyword evidence="1 2" id="KW-0103">Bromodomain</keyword>
<feature type="compositionally biased region" description="Acidic residues" evidence="3">
    <location>
        <begin position="921"/>
        <end position="932"/>
    </location>
</feature>
<evidence type="ECO:0000313" key="6">
    <source>
        <dbReference type="EMBL" id="TGO83559.1"/>
    </source>
</evidence>
<feature type="compositionally biased region" description="Pro residues" evidence="3">
    <location>
        <begin position="229"/>
        <end position="239"/>
    </location>
</feature>
<dbReference type="OrthoDB" id="784962at2759"/>
<dbReference type="PANTHER" id="PTHR22880:SF225">
    <property type="entry name" value="BROMODOMAIN-CONTAINING PROTEIN BET-1-RELATED"/>
    <property type="match status" value="1"/>
</dbReference>
<dbReference type="InterPro" id="IPR050935">
    <property type="entry name" value="Bromo_chromatin_reader"/>
</dbReference>
<dbReference type="SMART" id="SM00297">
    <property type="entry name" value="BROMO"/>
    <property type="match status" value="2"/>
</dbReference>
<organism evidence="6 7">
    <name type="scientific">Botrytis porri</name>
    <dbReference type="NCBI Taxonomy" id="87229"/>
    <lineage>
        <taxon>Eukaryota</taxon>
        <taxon>Fungi</taxon>
        <taxon>Dikarya</taxon>
        <taxon>Ascomycota</taxon>
        <taxon>Pezizomycotina</taxon>
        <taxon>Leotiomycetes</taxon>
        <taxon>Helotiales</taxon>
        <taxon>Sclerotiniaceae</taxon>
        <taxon>Botrytis</taxon>
    </lineage>
</organism>
<dbReference type="PROSITE" id="PS51525">
    <property type="entry name" value="NET"/>
    <property type="match status" value="1"/>
</dbReference>
<feature type="domain" description="Bromo" evidence="4">
    <location>
        <begin position="367"/>
        <end position="432"/>
    </location>
</feature>
<evidence type="ECO:0008006" key="8">
    <source>
        <dbReference type="Google" id="ProtNLM"/>
    </source>
</evidence>
<accession>A0A4Z1KQ42</accession>
<dbReference type="GO" id="GO:0000785">
    <property type="term" value="C:chromatin"/>
    <property type="evidence" value="ECO:0007669"/>
    <property type="project" value="TreeGrafter"/>
</dbReference>
<reference evidence="6 7" key="1">
    <citation type="submission" date="2017-12" db="EMBL/GenBank/DDBJ databases">
        <title>Comparative genomics of Botrytis spp.</title>
        <authorList>
            <person name="Valero-Jimenez C.A."/>
            <person name="Tapia P."/>
            <person name="Veloso J."/>
            <person name="Silva-Moreno E."/>
            <person name="Staats M."/>
            <person name="Valdes J.H."/>
            <person name="Van Kan J.A.L."/>
        </authorList>
    </citation>
    <scope>NUCLEOTIDE SEQUENCE [LARGE SCALE GENOMIC DNA]</scope>
    <source>
        <strain evidence="6 7">MUCL3349</strain>
    </source>
</reference>
<feature type="compositionally biased region" description="Polar residues" evidence="3">
    <location>
        <begin position="325"/>
        <end position="341"/>
    </location>
</feature>
<dbReference type="CDD" id="cd04369">
    <property type="entry name" value="Bromodomain"/>
    <property type="match status" value="1"/>
</dbReference>
<dbReference type="InterPro" id="IPR036427">
    <property type="entry name" value="Bromodomain-like_sf"/>
</dbReference>
<dbReference type="EMBL" id="PQXO01000626">
    <property type="protein sequence ID" value="TGO83559.1"/>
    <property type="molecule type" value="Genomic_DNA"/>
</dbReference>
<feature type="region of interest" description="Disordered" evidence="3">
    <location>
        <begin position="661"/>
        <end position="689"/>
    </location>
</feature>
<evidence type="ECO:0000259" key="5">
    <source>
        <dbReference type="PROSITE" id="PS51525"/>
    </source>
</evidence>
<dbReference type="GO" id="GO:0006338">
    <property type="term" value="P:chromatin remodeling"/>
    <property type="evidence" value="ECO:0007669"/>
    <property type="project" value="TreeGrafter"/>
</dbReference>
<dbReference type="Proteomes" id="UP000297280">
    <property type="component" value="Unassembled WGS sequence"/>
</dbReference>
<dbReference type="Pfam" id="PF17035">
    <property type="entry name" value="BET"/>
    <property type="match status" value="1"/>
</dbReference>
<evidence type="ECO:0000256" key="1">
    <source>
        <dbReference type="ARBA" id="ARBA00023117"/>
    </source>
</evidence>
<dbReference type="InterPro" id="IPR038336">
    <property type="entry name" value="NET_sf"/>
</dbReference>
<dbReference type="InterPro" id="IPR001487">
    <property type="entry name" value="Bromodomain"/>
</dbReference>
<dbReference type="Pfam" id="PF00439">
    <property type="entry name" value="Bromodomain"/>
    <property type="match status" value="2"/>
</dbReference>
<evidence type="ECO:0000256" key="2">
    <source>
        <dbReference type="PROSITE-ProRule" id="PRU00035"/>
    </source>
</evidence>
<feature type="compositionally biased region" description="Basic residues" evidence="3">
    <location>
        <begin position="744"/>
        <end position="760"/>
    </location>
</feature>
<feature type="compositionally biased region" description="Basic and acidic residues" evidence="3">
    <location>
        <begin position="857"/>
        <end position="866"/>
    </location>
</feature>
<dbReference type="PANTHER" id="PTHR22880">
    <property type="entry name" value="FALZ-RELATED BROMODOMAIN-CONTAINING PROTEINS"/>
    <property type="match status" value="1"/>
</dbReference>
<dbReference type="AlphaFoldDB" id="A0A4Z1KQ42"/>
<proteinExistence type="predicted"/>
<dbReference type="PRINTS" id="PR00503">
    <property type="entry name" value="BROMODOMAIN"/>
</dbReference>
<dbReference type="InterPro" id="IPR027353">
    <property type="entry name" value="NET_dom"/>
</dbReference>
<gene>
    <name evidence="6" type="ORF">BPOR_0627g00030</name>
</gene>
<dbReference type="CDD" id="cd05499">
    <property type="entry name" value="Bromo_BDF1_2_II"/>
    <property type="match status" value="1"/>
</dbReference>
<feature type="compositionally biased region" description="Acidic residues" evidence="3">
    <location>
        <begin position="670"/>
        <end position="686"/>
    </location>
</feature>
<evidence type="ECO:0000313" key="7">
    <source>
        <dbReference type="Proteomes" id="UP000297280"/>
    </source>
</evidence>
<keyword evidence="7" id="KW-1185">Reference proteome</keyword>
<evidence type="ECO:0000259" key="4">
    <source>
        <dbReference type="PROSITE" id="PS50014"/>
    </source>
</evidence>
<protein>
    <recommendedName>
        <fullName evidence="8">Bromo domain-containing protein</fullName>
    </recommendedName>
</protein>
<feature type="region of interest" description="Disordered" evidence="3">
    <location>
        <begin position="448"/>
        <end position="541"/>
    </location>
</feature>
<feature type="compositionally biased region" description="Basic and acidic residues" evidence="3">
    <location>
        <begin position="124"/>
        <end position="136"/>
    </location>
</feature>
<dbReference type="PROSITE" id="PS00633">
    <property type="entry name" value="BROMODOMAIN_1"/>
    <property type="match status" value="1"/>
</dbReference>